<dbReference type="OrthoDB" id="9796672at2"/>
<evidence type="ECO:0000256" key="9">
    <source>
        <dbReference type="ARBA" id="ARBA00023209"/>
    </source>
</evidence>
<evidence type="ECO:0000256" key="10">
    <source>
        <dbReference type="ARBA" id="ARBA00023264"/>
    </source>
</evidence>
<evidence type="ECO:0000256" key="13">
    <source>
        <dbReference type="SAM" id="Phobius"/>
    </source>
</evidence>
<proteinExistence type="inferred from homology"/>
<reference evidence="14 15" key="1">
    <citation type="submission" date="2018-06" db="EMBL/GenBank/DDBJ databases">
        <title>Genomic Encyclopedia of Type Strains, Phase IV (KMG-IV): sequencing the most valuable type-strain genomes for metagenomic binning, comparative biology and taxonomic classification.</title>
        <authorList>
            <person name="Goeker M."/>
        </authorList>
    </citation>
    <scope>NUCLEOTIDE SEQUENCE [LARGE SCALE GENOMIC DNA]</scope>
    <source>
        <strain evidence="14 15">DSM 25532</strain>
    </source>
</reference>
<keyword evidence="7" id="KW-0443">Lipid metabolism</keyword>
<dbReference type="Proteomes" id="UP000253426">
    <property type="component" value="Unassembled WGS sequence"/>
</dbReference>
<feature type="transmembrane region" description="Helical" evidence="13">
    <location>
        <begin position="260"/>
        <end position="278"/>
    </location>
</feature>
<name>A0A366HM35_9BACT</name>
<evidence type="ECO:0000256" key="5">
    <source>
        <dbReference type="ARBA" id="ARBA00022692"/>
    </source>
</evidence>
<dbReference type="PANTHER" id="PTHR14269">
    <property type="entry name" value="CDP-DIACYLGLYCEROL--GLYCEROL-3-PHOSPHATE 3-PHOSPHATIDYLTRANSFERASE-RELATED"/>
    <property type="match status" value="1"/>
</dbReference>
<keyword evidence="15" id="KW-1185">Reference proteome</keyword>
<evidence type="ECO:0000313" key="15">
    <source>
        <dbReference type="Proteomes" id="UP000253426"/>
    </source>
</evidence>
<evidence type="ECO:0000256" key="2">
    <source>
        <dbReference type="ARBA" id="ARBA00010441"/>
    </source>
</evidence>
<protein>
    <submittedName>
        <fullName evidence="14">CDP-diacylglycerol--glycerol-3-phosphate 3-phosphatidyltransferase</fullName>
    </submittedName>
</protein>
<dbReference type="Pfam" id="PF01066">
    <property type="entry name" value="CDP-OH_P_transf"/>
    <property type="match status" value="1"/>
</dbReference>
<evidence type="ECO:0000313" key="14">
    <source>
        <dbReference type="EMBL" id="RBP44212.1"/>
    </source>
</evidence>
<keyword evidence="9" id="KW-0594">Phospholipid biosynthesis</keyword>
<sequence>MKLPACPFPCGKRLLPLGAVPKSLVHPLMKLSKRCRVGLYEGLHQKCLESVFHVKVCHRLLNCVLELPVHEDRAREPALPAGSLYRSPLGGRDRRDTRAWTQKPGGSNHLHPPSLGVWTTPPDPNVSVTLANKITLGRIFLIPVFACFALYYAHSVREGRPDDRLWLASLVVFAVAALSDAVDGWIARHYNQTSRLGVILDPLADKLLMMAAVLILSFSDWPVKLPLYFVVIFFGREVVAIIGAFIVNHLAGKVRIQPHWTGKVAIFLQIVTVSAGMLQLHPVIPWVAAAATLFSVISFIIYVGDAISQVKAAGHGNPDPRP</sequence>
<evidence type="ECO:0000256" key="4">
    <source>
        <dbReference type="ARBA" id="ARBA00022679"/>
    </source>
</evidence>
<dbReference type="AlphaFoldDB" id="A0A366HM35"/>
<keyword evidence="5 13" id="KW-0812">Transmembrane</keyword>
<evidence type="ECO:0000256" key="1">
    <source>
        <dbReference type="ARBA" id="ARBA00004141"/>
    </source>
</evidence>
<evidence type="ECO:0000256" key="11">
    <source>
        <dbReference type="RuleBase" id="RU003750"/>
    </source>
</evidence>
<dbReference type="Gene3D" id="1.20.120.1760">
    <property type="match status" value="1"/>
</dbReference>
<evidence type="ECO:0000256" key="8">
    <source>
        <dbReference type="ARBA" id="ARBA00023136"/>
    </source>
</evidence>
<feature type="transmembrane region" description="Helical" evidence="13">
    <location>
        <begin position="135"/>
        <end position="153"/>
    </location>
</feature>
<keyword evidence="6 13" id="KW-1133">Transmembrane helix</keyword>
<comment type="similarity">
    <text evidence="2 11">Belongs to the CDP-alcohol phosphatidyltransferase class-I family.</text>
</comment>
<dbReference type="PANTHER" id="PTHR14269:SF11">
    <property type="entry name" value="CDP-DIACYLGLYCEROL--GLYCEROL-3-PHOSPHATE 3-PHOSPHATIDYLTRANSFERASE"/>
    <property type="match status" value="1"/>
</dbReference>
<dbReference type="InterPro" id="IPR000462">
    <property type="entry name" value="CDP-OH_P_trans"/>
</dbReference>
<evidence type="ECO:0000256" key="12">
    <source>
        <dbReference type="SAM" id="MobiDB-lite"/>
    </source>
</evidence>
<dbReference type="GO" id="GO:0046474">
    <property type="term" value="P:glycerophospholipid biosynthetic process"/>
    <property type="evidence" value="ECO:0007669"/>
    <property type="project" value="TreeGrafter"/>
</dbReference>
<feature type="transmembrane region" description="Helical" evidence="13">
    <location>
        <begin position="165"/>
        <end position="186"/>
    </location>
</feature>
<keyword evidence="10" id="KW-1208">Phospholipid metabolism</keyword>
<keyword evidence="3" id="KW-0444">Lipid biosynthesis</keyword>
<organism evidence="14 15">
    <name type="scientific">Roseimicrobium gellanilyticum</name>
    <dbReference type="NCBI Taxonomy" id="748857"/>
    <lineage>
        <taxon>Bacteria</taxon>
        <taxon>Pseudomonadati</taxon>
        <taxon>Verrucomicrobiota</taxon>
        <taxon>Verrucomicrobiia</taxon>
        <taxon>Verrucomicrobiales</taxon>
        <taxon>Verrucomicrobiaceae</taxon>
        <taxon>Roseimicrobium</taxon>
    </lineage>
</organism>
<feature type="transmembrane region" description="Helical" evidence="13">
    <location>
        <begin position="225"/>
        <end position="248"/>
    </location>
</feature>
<dbReference type="InterPro" id="IPR050324">
    <property type="entry name" value="CDP-alcohol_PTase-I"/>
</dbReference>
<evidence type="ECO:0000256" key="7">
    <source>
        <dbReference type="ARBA" id="ARBA00023098"/>
    </source>
</evidence>
<accession>A0A366HM35</accession>
<dbReference type="PROSITE" id="PS00379">
    <property type="entry name" value="CDP_ALCOHOL_P_TRANSF"/>
    <property type="match status" value="1"/>
</dbReference>
<keyword evidence="4 11" id="KW-0808">Transferase</keyword>
<evidence type="ECO:0000256" key="3">
    <source>
        <dbReference type="ARBA" id="ARBA00022516"/>
    </source>
</evidence>
<dbReference type="GO" id="GO:0016020">
    <property type="term" value="C:membrane"/>
    <property type="evidence" value="ECO:0007669"/>
    <property type="project" value="UniProtKB-SubCell"/>
</dbReference>
<feature type="region of interest" description="Disordered" evidence="12">
    <location>
        <begin position="81"/>
        <end position="118"/>
    </location>
</feature>
<dbReference type="GO" id="GO:0016780">
    <property type="term" value="F:phosphotransferase activity, for other substituted phosphate groups"/>
    <property type="evidence" value="ECO:0007669"/>
    <property type="project" value="InterPro"/>
</dbReference>
<dbReference type="InterPro" id="IPR048254">
    <property type="entry name" value="CDP_ALCOHOL_P_TRANSF_CS"/>
</dbReference>
<dbReference type="EMBL" id="QNRR01000004">
    <property type="protein sequence ID" value="RBP44212.1"/>
    <property type="molecule type" value="Genomic_DNA"/>
</dbReference>
<feature type="transmembrane region" description="Helical" evidence="13">
    <location>
        <begin position="284"/>
        <end position="303"/>
    </location>
</feature>
<dbReference type="InterPro" id="IPR043130">
    <property type="entry name" value="CDP-OH_PTrfase_TM_dom"/>
</dbReference>
<evidence type="ECO:0000256" key="6">
    <source>
        <dbReference type="ARBA" id="ARBA00022989"/>
    </source>
</evidence>
<comment type="caution">
    <text evidence="14">The sequence shown here is derived from an EMBL/GenBank/DDBJ whole genome shotgun (WGS) entry which is preliminary data.</text>
</comment>
<comment type="subcellular location">
    <subcellularLocation>
        <location evidence="1">Membrane</location>
        <topology evidence="1">Multi-pass membrane protein</topology>
    </subcellularLocation>
</comment>
<gene>
    <name evidence="14" type="ORF">DES53_10431</name>
</gene>
<keyword evidence="8 13" id="KW-0472">Membrane</keyword>